<reference evidence="1" key="2">
    <citation type="submission" date="2023-06" db="EMBL/GenBank/DDBJ databases">
        <authorList>
            <person name="Sun Q."/>
            <person name="Zhou Y."/>
        </authorList>
    </citation>
    <scope>NUCLEOTIDE SEQUENCE</scope>
    <source>
        <strain evidence="1">CGMCC 1.10859</strain>
    </source>
</reference>
<organism evidence="1 2">
    <name type="scientific">Allgaiera indica</name>
    <dbReference type="NCBI Taxonomy" id="765699"/>
    <lineage>
        <taxon>Bacteria</taxon>
        <taxon>Pseudomonadati</taxon>
        <taxon>Pseudomonadota</taxon>
        <taxon>Alphaproteobacteria</taxon>
        <taxon>Rhodobacterales</taxon>
        <taxon>Paracoccaceae</taxon>
        <taxon>Allgaiera</taxon>
    </lineage>
</organism>
<evidence type="ECO:0000313" key="2">
    <source>
        <dbReference type="Proteomes" id="UP000634647"/>
    </source>
</evidence>
<sequence>MRRAPSVAARNLRQTPCQVNRRHLPPRSDPTAGRAAAQTIPAGRAVPKLPSLCFVSRHATAWRAR</sequence>
<dbReference type="EMBL" id="BNAB01000006">
    <property type="protein sequence ID" value="GHE01498.1"/>
    <property type="molecule type" value="Genomic_DNA"/>
</dbReference>
<reference evidence="1" key="1">
    <citation type="journal article" date="2014" name="Int. J. Syst. Evol. Microbiol.">
        <title>Complete genome sequence of Corynebacterium casei LMG S-19264T (=DSM 44701T), isolated from a smear-ripened cheese.</title>
        <authorList>
            <consortium name="US DOE Joint Genome Institute (JGI-PGF)"/>
            <person name="Walter F."/>
            <person name="Albersmeier A."/>
            <person name="Kalinowski J."/>
            <person name="Ruckert C."/>
        </authorList>
    </citation>
    <scope>NUCLEOTIDE SEQUENCE</scope>
    <source>
        <strain evidence="1">CGMCC 1.10859</strain>
    </source>
</reference>
<protein>
    <submittedName>
        <fullName evidence="1">Uncharacterized protein</fullName>
    </submittedName>
</protein>
<accession>A0AAN4ZZ63</accession>
<dbReference type="AlphaFoldDB" id="A0AAN4ZZ63"/>
<name>A0AAN4ZZ63_9RHOB</name>
<gene>
    <name evidence="1" type="ORF">GCM10008024_17210</name>
</gene>
<proteinExistence type="predicted"/>
<comment type="caution">
    <text evidence="1">The sequence shown here is derived from an EMBL/GenBank/DDBJ whole genome shotgun (WGS) entry which is preliminary data.</text>
</comment>
<evidence type="ECO:0000313" key="1">
    <source>
        <dbReference type="EMBL" id="GHE01498.1"/>
    </source>
</evidence>
<dbReference type="Proteomes" id="UP000634647">
    <property type="component" value="Unassembled WGS sequence"/>
</dbReference>